<feature type="transmembrane region" description="Helical" evidence="1">
    <location>
        <begin position="62"/>
        <end position="82"/>
    </location>
</feature>
<accession>A0ABP9NES0</accession>
<dbReference type="EMBL" id="BAABJO010000005">
    <property type="protein sequence ID" value="GAA5116739.1"/>
    <property type="molecule type" value="Genomic_DNA"/>
</dbReference>
<feature type="transmembrane region" description="Helical" evidence="1">
    <location>
        <begin position="288"/>
        <end position="313"/>
    </location>
</feature>
<feature type="transmembrane region" description="Helical" evidence="1">
    <location>
        <begin position="215"/>
        <end position="234"/>
    </location>
</feature>
<dbReference type="Proteomes" id="UP001500804">
    <property type="component" value="Unassembled WGS sequence"/>
</dbReference>
<keyword evidence="1" id="KW-1133">Transmembrane helix</keyword>
<proteinExistence type="predicted"/>
<gene>
    <name evidence="2" type="ORF">GCM10023320_17720</name>
</gene>
<evidence type="ECO:0000313" key="2">
    <source>
        <dbReference type="EMBL" id="GAA5116739.1"/>
    </source>
</evidence>
<reference evidence="3" key="1">
    <citation type="journal article" date="2019" name="Int. J. Syst. Evol. Microbiol.">
        <title>The Global Catalogue of Microorganisms (GCM) 10K type strain sequencing project: providing services to taxonomists for standard genome sequencing and annotation.</title>
        <authorList>
            <consortium name="The Broad Institute Genomics Platform"/>
            <consortium name="The Broad Institute Genome Sequencing Center for Infectious Disease"/>
            <person name="Wu L."/>
            <person name="Ma J."/>
        </authorList>
    </citation>
    <scope>NUCLEOTIDE SEQUENCE [LARGE SCALE GENOMIC DNA]</scope>
    <source>
        <strain evidence="3">JCM 18302</strain>
    </source>
</reference>
<keyword evidence="1" id="KW-0812">Transmembrane</keyword>
<feature type="transmembrane region" description="Helical" evidence="1">
    <location>
        <begin position="182"/>
        <end position="203"/>
    </location>
</feature>
<feature type="transmembrane region" description="Helical" evidence="1">
    <location>
        <begin position="333"/>
        <end position="364"/>
    </location>
</feature>
<evidence type="ECO:0000313" key="3">
    <source>
        <dbReference type="Proteomes" id="UP001500804"/>
    </source>
</evidence>
<feature type="transmembrane region" description="Helical" evidence="1">
    <location>
        <begin position="89"/>
        <end position="111"/>
    </location>
</feature>
<keyword evidence="1" id="KW-0472">Membrane</keyword>
<sequence length="377" mass="36821">MRINGNGTGDGISDGIGTAIGGGITNHMRAPGTPPWARWALLVVLTVAGSTAMTALGVPSPALFAGLLVATVLALGGMPVVVPRPLNGAAQAAIGVVIGVLAQPGTLAGLAGQWVPVLLVCLATLAVSMAAGLLLGLRRGISPLTGMLALTAGGASGLVAVSRELGGDDRTVAVVQYLRVGMVTATMPVVAAVGFGAAAGAAPEPNGPAPLVVDLAYLAVCAATGTVLAGLARIPAPALLGPMTVAIAVNLGGWSFGATPPAVLVEIAYAVIGWQAGARFTRESLRTVLGALLPAAALVVAVIVACAGLGLVLSAATGTSALDGYLATTPGGVYAVLATAVSAGTNVTFVMAVQVLRVVVMLLVTPAIARITTRPGP</sequence>
<dbReference type="InterPro" id="IPR007820">
    <property type="entry name" value="AbrB_fam"/>
</dbReference>
<protein>
    <submittedName>
        <fullName evidence="2">AbrB family transcriptional regulator</fullName>
    </submittedName>
</protein>
<name>A0ABP9NES0_9PSEU</name>
<keyword evidence="3" id="KW-1185">Reference proteome</keyword>
<organism evidence="2 3">
    <name type="scientific">Pseudonocardia adelaidensis</name>
    <dbReference type="NCBI Taxonomy" id="648754"/>
    <lineage>
        <taxon>Bacteria</taxon>
        <taxon>Bacillati</taxon>
        <taxon>Actinomycetota</taxon>
        <taxon>Actinomycetes</taxon>
        <taxon>Pseudonocardiales</taxon>
        <taxon>Pseudonocardiaceae</taxon>
        <taxon>Pseudonocardia</taxon>
    </lineage>
</organism>
<dbReference type="InterPro" id="IPR017516">
    <property type="entry name" value="AbrB_dup"/>
</dbReference>
<dbReference type="PANTHER" id="PTHR38457">
    <property type="entry name" value="REGULATOR ABRB-RELATED"/>
    <property type="match status" value="1"/>
</dbReference>
<dbReference type="RefSeq" id="WP_345604367.1">
    <property type="nucleotide sequence ID" value="NZ_BAABJO010000005.1"/>
</dbReference>
<dbReference type="PANTHER" id="PTHR38457:SF1">
    <property type="entry name" value="REGULATOR ABRB-RELATED"/>
    <property type="match status" value="1"/>
</dbReference>
<feature type="transmembrane region" description="Helical" evidence="1">
    <location>
        <begin position="117"/>
        <end position="137"/>
    </location>
</feature>
<dbReference type="Pfam" id="PF05145">
    <property type="entry name" value="AbrB"/>
    <property type="match status" value="1"/>
</dbReference>
<dbReference type="NCBIfam" id="TIGR03082">
    <property type="entry name" value="Gneg_AbrB_dup"/>
    <property type="match status" value="2"/>
</dbReference>
<evidence type="ECO:0000256" key="1">
    <source>
        <dbReference type="SAM" id="Phobius"/>
    </source>
</evidence>
<comment type="caution">
    <text evidence="2">The sequence shown here is derived from an EMBL/GenBank/DDBJ whole genome shotgun (WGS) entry which is preliminary data.</text>
</comment>
<feature type="transmembrane region" description="Helical" evidence="1">
    <location>
        <begin position="36"/>
        <end position="56"/>
    </location>
</feature>
<dbReference type="PIRSF" id="PIRSF038991">
    <property type="entry name" value="Protein_AbrB"/>
    <property type="match status" value="1"/>
</dbReference>